<dbReference type="InterPro" id="IPR013122">
    <property type="entry name" value="PKD1_2_channel"/>
</dbReference>
<gene>
    <name evidence="9" type="ORF">XAT740_LOCUS42267</name>
</gene>
<dbReference type="GO" id="GO:0016020">
    <property type="term" value="C:membrane"/>
    <property type="evidence" value="ECO:0007669"/>
    <property type="project" value="UniProtKB-SubCell"/>
</dbReference>
<dbReference type="PANTHER" id="PTHR10877">
    <property type="entry name" value="POLYCYSTIN FAMILY MEMBER"/>
    <property type="match status" value="1"/>
</dbReference>
<comment type="subcellular location">
    <subcellularLocation>
        <location evidence="1">Membrane</location>
        <topology evidence="1">Multi-pass membrane protein</topology>
    </subcellularLocation>
</comment>
<keyword evidence="3 6" id="KW-0812">Transmembrane</keyword>
<evidence type="ECO:0000259" key="8">
    <source>
        <dbReference type="Pfam" id="PF08016"/>
    </source>
</evidence>
<name>A0A815WHZ7_ADIRI</name>
<dbReference type="GO" id="GO:0005262">
    <property type="term" value="F:calcium channel activity"/>
    <property type="evidence" value="ECO:0007669"/>
    <property type="project" value="TreeGrafter"/>
</dbReference>
<dbReference type="Pfam" id="PF08016">
    <property type="entry name" value="PKD_channel"/>
    <property type="match status" value="1"/>
</dbReference>
<protein>
    <recommendedName>
        <fullName evidence="8">Polycystin cation channel PKD1/PKD2 domain-containing protein</fullName>
    </recommendedName>
</protein>
<proteinExistence type="inferred from homology"/>
<evidence type="ECO:0000256" key="2">
    <source>
        <dbReference type="ARBA" id="ARBA00007200"/>
    </source>
</evidence>
<evidence type="ECO:0000256" key="5">
    <source>
        <dbReference type="ARBA" id="ARBA00023136"/>
    </source>
</evidence>
<sequence length="165" mass="19364">MFTIVFMSFLCLFYLLFISKLSECSGLLGTAQMLFEMMLMKFDAHQLSDAAAFLGPFSFSLFIIFVVFICMSMFFSIIGDNFRLARENIKDTNRHLYSYALQTFIQWTGLKKTNDEDVYVQKDERMRSEYRNPIEQFPEKVDQLLNALNSIYVNQSKDKLKLKTL</sequence>
<comment type="caution">
    <text evidence="9">The sequence shown here is derived from an EMBL/GenBank/DDBJ whole genome shotgun (WGS) entry which is preliminary data.</text>
</comment>
<comment type="similarity">
    <text evidence="2">Belongs to the polycystin family.</text>
</comment>
<dbReference type="GO" id="GO:0050982">
    <property type="term" value="P:detection of mechanical stimulus"/>
    <property type="evidence" value="ECO:0007669"/>
    <property type="project" value="TreeGrafter"/>
</dbReference>
<accession>A0A815WHZ7</accession>
<dbReference type="InterPro" id="IPR051223">
    <property type="entry name" value="Polycystin"/>
</dbReference>
<feature type="signal peptide" evidence="7">
    <location>
        <begin position="1"/>
        <end position="26"/>
    </location>
</feature>
<evidence type="ECO:0000256" key="7">
    <source>
        <dbReference type="SAM" id="SignalP"/>
    </source>
</evidence>
<dbReference type="AlphaFoldDB" id="A0A815WHZ7"/>
<organism evidence="9 10">
    <name type="scientific">Adineta ricciae</name>
    <name type="common">Rotifer</name>
    <dbReference type="NCBI Taxonomy" id="249248"/>
    <lineage>
        <taxon>Eukaryota</taxon>
        <taxon>Metazoa</taxon>
        <taxon>Spiralia</taxon>
        <taxon>Gnathifera</taxon>
        <taxon>Rotifera</taxon>
        <taxon>Eurotatoria</taxon>
        <taxon>Bdelloidea</taxon>
        <taxon>Adinetida</taxon>
        <taxon>Adinetidae</taxon>
        <taxon>Adineta</taxon>
    </lineage>
</organism>
<evidence type="ECO:0000256" key="4">
    <source>
        <dbReference type="ARBA" id="ARBA00022989"/>
    </source>
</evidence>
<reference evidence="9" key="1">
    <citation type="submission" date="2021-02" db="EMBL/GenBank/DDBJ databases">
        <authorList>
            <person name="Nowell W R."/>
        </authorList>
    </citation>
    <scope>NUCLEOTIDE SEQUENCE</scope>
</reference>
<keyword evidence="7" id="KW-0732">Signal</keyword>
<feature type="domain" description="Polycystin cation channel PKD1/PKD2" evidence="8">
    <location>
        <begin position="1"/>
        <end position="82"/>
    </location>
</feature>
<dbReference type="Proteomes" id="UP000663828">
    <property type="component" value="Unassembled WGS sequence"/>
</dbReference>
<evidence type="ECO:0000256" key="1">
    <source>
        <dbReference type="ARBA" id="ARBA00004141"/>
    </source>
</evidence>
<feature type="chain" id="PRO_5032408651" description="Polycystin cation channel PKD1/PKD2 domain-containing protein" evidence="7">
    <location>
        <begin position="27"/>
        <end position="165"/>
    </location>
</feature>
<keyword evidence="10" id="KW-1185">Reference proteome</keyword>
<evidence type="ECO:0000256" key="6">
    <source>
        <dbReference type="SAM" id="Phobius"/>
    </source>
</evidence>
<dbReference type="EMBL" id="CAJNOR010005048">
    <property type="protein sequence ID" value="CAF1542199.1"/>
    <property type="molecule type" value="Genomic_DNA"/>
</dbReference>
<keyword evidence="4 6" id="KW-1133">Transmembrane helix</keyword>
<feature type="transmembrane region" description="Helical" evidence="6">
    <location>
        <begin position="50"/>
        <end position="78"/>
    </location>
</feature>
<evidence type="ECO:0000256" key="3">
    <source>
        <dbReference type="ARBA" id="ARBA00022692"/>
    </source>
</evidence>
<keyword evidence="5 6" id="KW-0472">Membrane</keyword>
<evidence type="ECO:0000313" key="10">
    <source>
        <dbReference type="Proteomes" id="UP000663828"/>
    </source>
</evidence>
<evidence type="ECO:0000313" key="9">
    <source>
        <dbReference type="EMBL" id="CAF1542199.1"/>
    </source>
</evidence>
<dbReference type="PANTHER" id="PTHR10877:SF194">
    <property type="entry name" value="LOCATION OF VULVA DEFECTIVE 1"/>
    <property type="match status" value="1"/>
</dbReference>